<dbReference type="GO" id="GO:0004222">
    <property type="term" value="F:metalloendopeptidase activity"/>
    <property type="evidence" value="ECO:0007669"/>
    <property type="project" value="TreeGrafter"/>
</dbReference>
<keyword evidence="1" id="KW-0732">Signal</keyword>
<dbReference type="EMBL" id="FWZU01000001">
    <property type="protein sequence ID" value="SME96011.1"/>
    <property type="molecule type" value="Genomic_DNA"/>
</dbReference>
<keyword evidence="5" id="KW-1185">Reference proteome</keyword>
<organism evidence="4 5">
    <name type="scientific">Desulfovibrio gilichinskyi</name>
    <dbReference type="NCBI Taxonomy" id="1519643"/>
    <lineage>
        <taxon>Bacteria</taxon>
        <taxon>Pseudomonadati</taxon>
        <taxon>Thermodesulfobacteriota</taxon>
        <taxon>Desulfovibrionia</taxon>
        <taxon>Desulfovibrionales</taxon>
        <taxon>Desulfovibrionaceae</taxon>
        <taxon>Desulfovibrio</taxon>
    </lineage>
</organism>
<accession>A0A1X7CG91</accession>
<evidence type="ECO:0000313" key="5">
    <source>
        <dbReference type="Proteomes" id="UP000192906"/>
    </source>
</evidence>
<dbReference type="Pfam" id="PF01551">
    <property type="entry name" value="Peptidase_M23"/>
    <property type="match status" value="1"/>
</dbReference>
<gene>
    <name evidence="4" type="ORF">SAMN06295933_0856</name>
</gene>
<feature type="domain" description="M23ase beta-sheet core" evidence="3">
    <location>
        <begin position="325"/>
        <end position="420"/>
    </location>
</feature>
<keyword evidence="2" id="KW-1133">Transmembrane helix</keyword>
<dbReference type="Gene3D" id="2.70.70.10">
    <property type="entry name" value="Glucose Permease (Domain IIA)"/>
    <property type="match status" value="1"/>
</dbReference>
<proteinExistence type="predicted"/>
<dbReference type="InterPro" id="IPR011055">
    <property type="entry name" value="Dup_hybrid_motif"/>
</dbReference>
<keyword evidence="2" id="KW-0812">Transmembrane</keyword>
<evidence type="ECO:0000256" key="1">
    <source>
        <dbReference type="ARBA" id="ARBA00022729"/>
    </source>
</evidence>
<dbReference type="OrthoDB" id="9765786at2"/>
<feature type="transmembrane region" description="Helical" evidence="2">
    <location>
        <begin position="7"/>
        <end position="29"/>
    </location>
</feature>
<dbReference type="STRING" id="1519643.SAMN06295933_0856"/>
<dbReference type="PANTHER" id="PTHR21666">
    <property type="entry name" value="PEPTIDASE-RELATED"/>
    <property type="match status" value="1"/>
</dbReference>
<dbReference type="CDD" id="cd12797">
    <property type="entry name" value="M23_peptidase"/>
    <property type="match status" value="1"/>
</dbReference>
<dbReference type="PANTHER" id="PTHR21666:SF289">
    <property type="entry name" value="L-ALA--D-GLU ENDOPEPTIDASE"/>
    <property type="match status" value="1"/>
</dbReference>
<evidence type="ECO:0000259" key="3">
    <source>
        <dbReference type="Pfam" id="PF01551"/>
    </source>
</evidence>
<dbReference type="SUPFAM" id="SSF51261">
    <property type="entry name" value="Duplicated hybrid motif"/>
    <property type="match status" value="1"/>
</dbReference>
<protein>
    <submittedName>
        <fullName evidence="4">Peptidase family M23</fullName>
    </submittedName>
</protein>
<dbReference type="RefSeq" id="WP_085098764.1">
    <property type="nucleotide sequence ID" value="NZ_FWZU01000001.1"/>
</dbReference>
<name>A0A1X7CG91_9BACT</name>
<evidence type="ECO:0000256" key="2">
    <source>
        <dbReference type="SAM" id="Phobius"/>
    </source>
</evidence>
<dbReference type="Proteomes" id="UP000192906">
    <property type="component" value="Unassembled WGS sequence"/>
</dbReference>
<keyword evidence="2" id="KW-0472">Membrane</keyword>
<sequence length="442" mass="48507">MARNTSRVIPIIFLLLIVGILCGGAYLLYKDTNAPQITLTPDKGFINFTTPITVNITDVQSGIKAVKIVLTQGETKTTLTEKILPKETFEYNQEILITKDQIKQGSFEIATWAVDSSLAGFGSGNAIIARGNYTLDTIAPKITVQTSTHNLTQGGCALVIYSLDETPAKSGVEAGEDFFPGYKQPNGEYACLFAMPFYSDAKTFSPRLIVEDAAKNIRTSTFWYHTNPKSYRHDDINISDQFLNAKMPQFEAAFPGVSDQIELFLRVNRELRKTNRAELRKIGLDTSPEFTFKGNFLRLPNSAAKAGFGDQRTYVHNGKKIDNQTHLGIDLASTRHAPIPAANAGRVVTAAHDFGIYGNAVIIDHGLGLQTLYSHLSQIDVAVGDIVKRGQIIGKTGATGMAGGDHLHFGVLCSGIPVNPYEWWDDTWIKNNITSKLDNESK</sequence>
<evidence type="ECO:0000313" key="4">
    <source>
        <dbReference type="EMBL" id="SME96011.1"/>
    </source>
</evidence>
<dbReference type="AlphaFoldDB" id="A0A1X7CG91"/>
<dbReference type="InterPro" id="IPR050570">
    <property type="entry name" value="Cell_wall_metabolism_enzyme"/>
</dbReference>
<dbReference type="InterPro" id="IPR016047">
    <property type="entry name" value="M23ase_b-sheet_dom"/>
</dbReference>
<reference evidence="5" key="1">
    <citation type="submission" date="2017-04" db="EMBL/GenBank/DDBJ databases">
        <authorList>
            <person name="Varghese N."/>
            <person name="Submissions S."/>
        </authorList>
    </citation>
    <scope>NUCLEOTIDE SEQUENCE [LARGE SCALE GENOMIC DNA]</scope>
    <source>
        <strain evidence="5">K3S</strain>
    </source>
</reference>